<organism evidence="1 2">
    <name type="scientific">Halarchaeum grantii</name>
    <dbReference type="NCBI Taxonomy" id="1193105"/>
    <lineage>
        <taxon>Archaea</taxon>
        <taxon>Methanobacteriati</taxon>
        <taxon>Methanobacteriota</taxon>
        <taxon>Stenosarchaea group</taxon>
        <taxon>Halobacteria</taxon>
        <taxon>Halobacteriales</taxon>
        <taxon>Halobacteriaceae</taxon>
    </lineage>
</organism>
<dbReference type="AlphaFoldDB" id="A0A830F8I0"/>
<proteinExistence type="predicted"/>
<sequence length="75" mass="8349">MSNVVTLDHVVNAFEDYRPSSRGSTSGPSQLTIGDLFHDTAEQAASRGTRQAEDWVEICERLAEKRRARGTPYPL</sequence>
<name>A0A830F8I0_9EURY</name>
<reference evidence="1 2" key="1">
    <citation type="journal article" date="2019" name="Int. J. Syst. Evol. Microbiol.">
        <title>The Global Catalogue of Microorganisms (GCM) 10K type strain sequencing project: providing services to taxonomists for standard genome sequencing and annotation.</title>
        <authorList>
            <consortium name="The Broad Institute Genomics Platform"/>
            <consortium name="The Broad Institute Genome Sequencing Center for Infectious Disease"/>
            <person name="Wu L."/>
            <person name="Ma J."/>
        </authorList>
    </citation>
    <scope>NUCLEOTIDE SEQUENCE [LARGE SCALE GENOMIC DNA]</scope>
    <source>
        <strain evidence="1 2">JCM 19585</strain>
    </source>
</reference>
<protein>
    <submittedName>
        <fullName evidence="1">Uncharacterized protein</fullName>
    </submittedName>
</protein>
<dbReference type="RefSeq" id="WP_229870806.1">
    <property type="nucleotide sequence ID" value="NZ_BMPF01000001.1"/>
</dbReference>
<accession>A0A830F8I0</accession>
<keyword evidence="2" id="KW-1185">Reference proteome</keyword>
<gene>
    <name evidence="1" type="ORF">GCM10009037_01190</name>
</gene>
<comment type="caution">
    <text evidence="1">The sequence shown here is derived from an EMBL/GenBank/DDBJ whole genome shotgun (WGS) entry which is preliminary data.</text>
</comment>
<dbReference type="Proteomes" id="UP000628840">
    <property type="component" value="Unassembled WGS sequence"/>
</dbReference>
<evidence type="ECO:0000313" key="2">
    <source>
        <dbReference type="Proteomes" id="UP000628840"/>
    </source>
</evidence>
<dbReference type="EMBL" id="BMPF01000001">
    <property type="protein sequence ID" value="GGL21641.1"/>
    <property type="molecule type" value="Genomic_DNA"/>
</dbReference>
<evidence type="ECO:0000313" key="1">
    <source>
        <dbReference type="EMBL" id="GGL21641.1"/>
    </source>
</evidence>